<keyword evidence="2" id="KW-1185">Reference proteome</keyword>
<gene>
    <name evidence="1" type="ORF">GYM71_07325</name>
</gene>
<dbReference type="InterPro" id="IPR019644">
    <property type="entry name" value="DUF2508"/>
</dbReference>
<sequence>MAHNQVKKMGDEWLTETIEKLQEEIAIEKNLNSTTLDMSEENIIANEILLAKYAFLYQEARHRHTRFSGFTNAISE</sequence>
<evidence type="ECO:0000313" key="1">
    <source>
        <dbReference type="EMBL" id="QYN53234.1"/>
    </source>
</evidence>
<proteinExistence type="predicted"/>
<reference evidence="1 2" key="1">
    <citation type="submission" date="2020-01" db="EMBL/GenBank/DDBJ databases">
        <title>Vast differences in strain-level diversity in the gut microbiota of two closely related honey bee species.</title>
        <authorList>
            <person name="Ellegaard K.M."/>
            <person name="Suenami S."/>
            <person name="Miyazaki R."/>
            <person name="Engel P."/>
        </authorList>
    </citation>
    <scope>NUCLEOTIDE SEQUENCE [LARGE SCALE GENOMIC DNA]</scope>
    <source>
        <strain evidence="1 2">ESL0416</strain>
    </source>
</reference>
<protein>
    <submittedName>
        <fullName evidence="1">YaaL family protein</fullName>
    </submittedName>
</protein>
<name>A0ABX8W7K3_9LACO</name>
<dbReference type="RefSeq" id="WP_103752468.1">
    <property type="nucleotide sequence ID" value="NZ_CP048268.1"/>
</dbReference>
<evidence type="ECO:0000313" key="2">
    <source>
        <dbReference type="Proteomes" id="UP000826550"/>
    </source>
</evidence>
<organism evidence="1 2">
    <name type="scientific">Lactobacillus panisapium</name>
    <dbReference type="NCBI Taxonomy" id="2012495"/>
    <lineage>
        <taxon>Bacteria</taxon>
        <taxon>Bacillati</taxon>
        <taxon>Bacillota</taxon>
        <taxon>Bacilli</taxon>
        <taxon>Lactobacillales</taxon>
        <taxon>Lactobacillaceae</taxon>
        <taxon>Lactobacillus</taxon>
    </lineage>
</organism>
<accession>A0ABX8W7K3</accession>
<dbReference type="Proteomes" id="UP000826550">
    <property type="component" value="Chromosome"/>
</dbReference>
<dbReference type="EMBL" id="CP048268">
    <property type="protein sequence ID" value="QYN53234.1"/>
    <property type="molecule type" value="Genomic_DNA"/>
</dbReference>
<dbReference type="Pfam" id="PF10704">
    <property type="entry name" value="DUF2508"/>
    <property type="match status" value="1"/>
</dbReference>